<comment type="caution">
    <text evidence="1">The sequence shown here is derived from an EMBL/GenBank/DDBJ whole genome shotgun (WGS) entry which is preliminary data.</text>
</comment>
<dbReference type="RefSeq" id="WP_281906238.1">
    <property type="nucleotide sequence ID" value="NZ_BSDI01000102.1"/>
</dbReference>
<proteinExistence type="predicted"/>
<gene>
    <name evidence="1" type="ORF">Pa4123_90820</name>
</gene>
<accession>A0ABQ5RC91</accession>
<protein>
    <submittedName>
        <fullName evidence="1">Uncharacterized protein</fullName>
    </submittedName>
</protein>
<evidence type="ECO:0000313" key="2">
    <source>
        <dbReference type="Proteomes" id="UP001144280"/>
    </source>
</evidence>
<name>A0ABQ5RC91_9ACTN</name>
<evidence type="ECO:0000313" key="1">
    <source>
        <dbReference type="EMBL" id="GLI03802.1"/>
    </source>
</evidence>
<sequence length="139" mass="15716">MQRVFVPGESHAEEIQETEAALGRLVERLEKVPSGGASEAAILARMGEHKEHLATLRKLPETPDRWVDEPTGETYRTVWENDPAGRGDLLRMAGVRVYVHREPRKRTIPAKTRFEIGVFGDPEAQRLREIEAEEHLLAA</sequence>
<dbReference type="EMBL" id="BSDI01000102">
    <property type="protein sequence ID" value="GLI03802.1"/>
    <property type="molecule type" value="Genomic_DNA"/>
</dbReference>
<keyword evidence="2" id="KW-1185">Reference proteome</keyword>
<dbReference type="Proteomes" id="UP001144280">
    <property type="component" value="Unassembled WGS sequence"/>
</dbReference>
<organism evidence="1 2">
    <name type="scientific">Phytohabitans aurantiacus</name>
    <dbReference type="NCBI Taxonomy" id="3016789"/>
    <lineage>
        <taxon>Bacteria</taxon>
        <taxon>Bacillati</taxon>
        <taxon>Actinomycetota</taxon>
        <taxon>Actinomycetes</taxon>
        <taxon>Micromonosporales</taxon>
        <taxon>Micromonosporaceae</taxon>
    </lineage>
</organism>
<reference evidence="1" key="1">
    <citation type="submission" date="2022-12" db="EMBL/GenBank/DDBJ databases">
        <title>New Phytohabitans aurantiacus sp. RD004123 nov., an actinomycete isolated from soil.</title>
        <authorList>
            <person name="Triningsih D.W."/>
            <person name="Harunari E."/>
            <person name="Igarashi Y."/>
        </authorList>
    </citation>
    <scope>NUCLEOTIDE SEQUENCE</scope>
    <source>
        <strain evidence="1">RD004123</strain>
    </source>
</reference>